<dbReference type="EMBL" id="VSSQ01039022">
    <property type="protein sequence ID" value="MPM92041.1"/>
    <property type="molecule type" value="Genomic_DNA"/>
</dbReference>
<dbReference type="Pfam" id="PF01636">
    <property type="entry name" value="APH"/>
    <property type="match status" value="1"/>
</dbReference>
<dbReference type="AlphaFoldDB" id="A0A645DRV9"/>
<organism evidence="2">
    <name type="scientific">bioreactor metagenome</name>
    <dbReference type="NCBI Taxonomy" id="1076179"/>
    <lineage>
        <taxon>unclassified sequences</taxon>
        <taxon>metagenomes</taxon>
        <taxon>ecological metagenomes</taxon>
    </lineage>
</organism>
<name>A0A645DRV9_9ZZZZ</name>
<protein>
    <recommendedName>
        <fullName evidence="1">Aminoglycoside phosphotransferase domain-containing protein</fullName>
    </recommendedName>
</protein>
<proteinExistence type="predicted"/>
<dbReference type="SUPFAM" id="SSF56112">
    <property type="entry name" value="Protein kinase-like (PK-like)"/>
    <property type="match status" value="1"/>
</dbReference>
<comment type="caution">
    <text evidence="2">The sequence shown here is derived from an EMBL/GenBank/DDBJ whole genome shotgun (WGS) entry which is preliminary data.</text>
</comment>
<dbReference type="InterPro" id="IPR011009">
    <property type="entry name" value="Kinase-like_dom_sf"/>
</dbReference>
<evidence type="ECO:0000259" key="1">
    <source>
        <dbReference type="Pfam" id="PF01636"/>
    </source>
</evidence>
<dbReference type="Gene3D" id="3.90.1200.10">
    <property type="match status" value="1"/>
</dbReference>
<feature type="domain" description="Aminoglycoside phosphotransferase" evidence="1">
    <location>
        <begin position="16"/>
        <end position="195"/>
    </location>
</feature>
<sequence>MPECYRAEINDDEMQLFMEYIEGESGTSLTIEMLEQAARELGRFQGRISKLRDDFKDILCLGNEGFLEREFNQWHTQTFTYDFLTSELCRMPVFIKQMLKDGDIRLTEGKSFEYSFLRSKGCDIPSHLKKMLMDIDDNRDMLFDELKTLPIVLCHRDFWNENIFFTNGKIRVIDWDTAGWGFLGEDIASVIVDGMDVERFEENFHRLVPAYLRGISEHMDIPPFDEKRILTIILIKFGYRMLQEYMFSENHEEKCWGLNALQKIYEMRNYQNEYS</sequence>
<evidence type="ECO:0000313" key="2">
    <source>
        <dbReference type="EMBL" id="MPM92041.1"/>
    </source>
</evidence>
<dbReference type="InterPro" id="IPR052961">
    <property type="entry name" value="Oxido-Kinase-like_Enzymes"/>
</dbReference>
<accession>A0A645DRV9</accession>
<dbReference type="InterPro" id="IPR002575">
    <property type="entry name" value="Aminoglycoside_PTrfase"/>
</dbReference>
<gene>
    <name evidence="2" type="ORF">SDC9_139175</name>
</gene>
<dbReference type="PANTHER" id="PTHR23020">
    <property type="entry name" value="UNCHARACTERIZED NUCLEAR HORMONE RECEPTOR-RELATED"/>
    <property type="match status" value="1"/>
</dbReference>
<dbReference type="PANTHER" id="PTHR23020:SF8">
    <property type="entry name" value="CHK KINASE-LIKE DOMAIN-CONTAINING PROTEIN"/>
    <property type="match status" value="1"/>
</dbReference>
<reference evidence="2" key="1">
    <citation type="submission" date="2019-08" db="EMBL/GenBank/DDBJ databases">
        <authorList>
            <person name="Kucharzyk K."/>
            <person name="Murdoch R.W."/>
            <person name="Higgins S."/>
            <person name="Loffler F."/>
        </authorList>
    </citation>
    <scope>NUCLEOTIDE SEQUENCE</scope>
</reference>